<keyword evidence="2" id="KW-0964">Secreted</keyword>
<accession>A0A918IN23</accession>
<comment type="caution">
    <text evidence="4">The sequence shown here is derived from an EMBL/GenBank/DDBJ whole genome shotgun (WGS) entry which is preliminary data.</text>
</comment>
<evidence type="ECO:0000313" key="5">
    <source>
        <dbReference type="Proteomes" id="UP000628984"/>
    </source>
</evidence>
<dbReference type="InterPro" id="IPR018511">
    <property type="entry name" value="Hemolysin-typ_Ca-bd_CS"/>
</dbReference>
<reference evidence="4" key="2">
    <citation type="submission" date="2020-09" db="EMBL/GenBank/DDBJ databases">
        <authorList>
            <person name="Sun Q."/>
            <person name="Kim S."/>
        </authorList>
    </citation>
    <scope>NUCLEOTIDE SEQUENCE</scope>
    <source>
        <strain evidence="4">KCTC 23714</strain>
    </source>
</reference>
<dbReference type="Gene3D" id="2.150.10.10">
    <property type="entry name" value="Serralysin-like metalloprotease, C-terminal"/>
    <property type="match status" value="3"/>
</dbReference>
<evidence type="ECO:0008006" key="6">
    <source>
        <dbReference type="Google" id="ProtNLM"/>
    </source>
</evidence>
<evidence type="ECO:0000313" key="4">
    <source>
        <dbReference type="EMBL" id="GGW23395.1"/>
    </source>
</evidence>
<feature type="compositionally biased region" description="Acidic residues" evidence="3">
    <location>
        <begin position="98"/>
        <end position="117"/>
    </location>
</feature>
<dbReference type="RefSeq" id="WP_189632503.1">
    <property type="nucleotide sequence ID" value="NZ_BMYQ01000001.1"/>
</dbReference>
<dbReference type="InterPro" id="IPR001343">
    <property type="entry name" value="Hemolysn_Ca-bd"/>
</dbReference>
<dbReference type="PROSITE" id="PS00330">
    <property type="entry name" value="HEMOLYSIN_CALCIUM"/>
    <property type="match status" value="3"/>
</dbReference>
<keyword evidence="5" id="KW-1185">Reference proteome</keyword>
<evidence type="ECO:0000256" key="1">
    <source>
        <dbReference type="ARBA" id="ARBA00004613"/>
    </source>
</evidence>
<gene>
    <name evidence="4" type="ORF">GCM10011452_08060</name>
</gene>
<sequence>MSDSGDRYRFDFSADGLTVLRAYEQDDDGTYDRDDLDPGESYTLYGNAILHVEGSGSDAEWGIYVQEPGATTWIEAVDGHGTLDPTLIPSILSRLGVDDGEDDDDDEEEDEDEDDDGGIIGGDRYRIVFDDSGAVSQLWEIKDNGREEREWISPDETYSHIGDYVVKTEREDGGQEWEIYRLDAASGLFVEVADGRGTITLTEAALASLVAAEDGIAEDPENDDDDRFEGSEDDDDFLGGSDDDGDDVYMGGAGVDQVTFSGTAAVTVNLGLSQFQNSGRGYDRFVDIEEIRAANGRDRLVGDSDDNRFDCVAGDDSASGGSGDDTVNGGAGNDQIAGGVGDDSVVGGLGNDQGNGGDGADDLFGNEGADTLNGGQGNDDLRGGAGSDDLFGGAGGDTITGGAGADDLTGGGGADVFDFNTAGEIGRSTAHDIVMDFTRGVDHLDFSAFDFDFIRSDRFSADDMAELRFTRTDTGIRLIGDVNGDGVADFALEVNSVSRISEDDLML</sequence>
<dbReference type="PANTHER" id="PTHR38340">
    <property type="entry name" value="S-LAYER PROTEIN"/>
    <property type="match status" value="1"/>
</dbReference>
<dbReference type="PRINTS" id="PR00313">
    <property type="entry name" value="CABNDNGRPT"/>
</dbReference>
<dbReference type="AlphaFoldDB" id="A0A918IN23"/>
<organism evidence="4 5">
    <name type="scientific">Gemmobacter lanyuensis</name>
    <dbReference type="NCBI Taxonomy" id="1054497"/>
    <lineage>
        <taxon>Bacteria</taxon>
        <taxon>Pseudomonadati</taxon>
        <taxon>Pseudomonadota</taxon>
        <taxon>Alphaproteobacteria</taxon>
        <taxon>Rhodobacterales</taxon>
        <taxon>Paracoccaceae</taxon>
        <taxon>Gemmobacter</taxon>
    </lineage>
</organism>
<dbReference type="GO" id="GO:0005509">
    <property type="term" value="F:calcium ion binding"/>
    <property type="evidence" value="ECO:0007669"/>
    <property type="project" value="InterPro"/>
</dbReference>
<dbReference type="InterPro" id="IPR011049">
    <property type="entry name" value="Serralysin-like_metalloprot_C"/>
</dbReference>
<dbReference type="PANTHER" id="PTHR38340:SF1">
    <property type="entry name" value="S-LAYER PROTEIN"/>
    <property type="match status" value="1"/>
</dbReference>
<comment type="subcellular location">
    <subcellularLocation>
        <location evidence="1">Secreted</location>
    </subcellularLocation>
</comment>
<feature type="compositionally biased region" description="Gly residues" evidence="3">
    <location>
        <begin position="347"/>
        <end position="358"/>
    </location>
</feature>
<reference evidence="4" key="1">
    <citation type="journal article" date="2014" name="Int. J. Syst. Evol. Microbiol.">
        <title>Complete genome sequence of Corynebacterium casei LMG S-19264T (=DSM 44701T), isolated from a smear-ripened cheese.</title>
        <authorList>
            <consortium name="US DOE Joint Genome Institute (JGI-PGF)"/>
            <person name="Walter F."/>
            <person name="Albersmeier A."/>
            <person name="Kalinowski J."/>
            <person name="Ruckert C."/>
        </authorList>
    </citation>
    <scope>NUCLEOTIDE SEQUENCE</scope>
    <source>
        <strain evidence="4">KCTC 23714</strain>
    </source>
</reference>
<dbReference type="EMBL" id="BMYQ01000001">
    <property type="protein sequence ID" value="GGW23395.1"/>
    <property type="molecule type" value="Genomic_DNA"/>
</dbReference>
<feature type="compositionally biased region" description="Acidic residues" evidence="3">
    <location>
        <begin position="215"/>
        <end position="246"/>
    </location>
</feature>
<proteinExistence type="predicted"/>
<dbReference type="InterPro" id="IPR050557">
    <property type="entry name" value="RTX_toxin/Mannuronan_C5-epim"/>
</dbReference>
<evidence type="ECO:0000256" key="3">
    <source>
        <dbReference type="SAM" id="MobiDB-lite"/>
    </source>
</evidence>
<protein>
    <recommendedName>
        <fullName evidence="6">Hemolysin-type calcium-binding repeat-containing protein</fullName>
    </recommendedName>
</protein>
<dbReference type="GO" id="GO:0005576">
    <property type="term" value="C:extracellular region"/>
    <property type="evidence" value="ECO:0007669"/>
    <property type="project" value="UniProtKB-SubCell"/>
</dbReference>
<feature type="region of interest" description="Disordered" evidence="3">
    <location>
        <begin position="212"/>
        <end position="246"/>
    </location>
</feature>
<dbReference type="SUPFAM" id="SSF51120">
    <property type="entry name" value="beta-Roll"/>
    <property type="match status" value="1"/>
</dbReference>
<dbReference type="Pfam" id="PF00353">
    <property type="entry name" value="HemolysinCabind"/>
    <property type="match status" value="2"/>
</dbReference>
<feature type="region of interest" description="Disordered" evidence="3">
    <location>
        <begin position="95"/>
        <end position="122"/>
    </location>
</feature>
<name>A0A918IN23_9RHOB</name>
<evidence type="ECO:0000256" key="2">
    <source>
        <dbReference type="ARBA" id="ARBA00022525"/>
    </source>
</evidence>
<dbReference type="Proteomes" id="UP000628984">
    <property type="component" value="Unassembled WGS sequence"/>
</dbReference>
<feature type="region of interest" description="Disordered" evidence="3">
    <location>
        <begin position="314"/>
        <end position="387"/>
    </location>
</feature>